<dbReference type="AlphaFoldDB" id="A0A7W6CAU9"/>
<keyword evidence="2" id="KW-1185">Reference proteome</keyword>
<gene>
    <name evidence="1" type="ORF">GGQ73_004015</name>
</gene>
<comment type="caution">
    <text evidence="1">The sequence shown here is derived from an EMBL/GenBank/DDBJ whole genome shotgun (WGS) entry which is preliminary data.</text>
</comment>
<accession>A0A7W6CAU9</accession>
<organism evidence="1 2">
    <name type="scientific">Rhizobium skierniewicense</name>
    <dbReference type="NCBI Taxonomy" id="984260"/>
    <lineage>
        <taxon>Bacteria</taxon>
        <taxon>Pseudomonadati</taxon>
        <taxon>Pseudomonadota</taxon>
        <taxon>Alphaproteobacteria</taxon>
        <taxon>Hyphomicrobiales</taxon>
        <taxon>Rhizobiaceae</taxon>
        <taxon>Rhizobium/Agrobacterium group</taxon>
        <taxon>Rhizobium</taxon>
    </lineage>
</organism>
<evidence type="ECO:0000313" key="1">
    <source>
        <dbReference type="EMBL" id="MBB3948041.1"/>
    </source>
</evidence>
<protein>
    <submittedName>
        <fullName evidence="1">Uncharacterized protein</fullName>
    </submittedName>
</protein>
<proteinExistence type="predicted"/>
<dbReference type="Proteomes" id="UP000565286">
    <property type="component" value="Unassembled WGS sequence"/>
</dbReference>
<evidence type="ECO:0000313" key="2">
    <source>
        <dbReference type="Proteomes" id="UP000565286"/>
    </source>
</evidence>
<name>A0A7W6CAU9_9HYPH</name>
<sequence>MINYNFLYAFCDIAHVGFLDLYFERNVFTDTLPC</sequence>
<dbReference type="EMBL" id="JACIDV010000014">
    <property type="protein sequence ID" value="MBB3948041.1"/>
    <property type="molecule type" value="Genomic_DNA"/>
</dbReference>
<reference evidence="1 2" key="1">
    <citation type="submission" date="2020-08" db="EMBL/GenBank/DDBJ databases">
        <title>Genomic Encyclopedia of Type Strains, Phase IV (KMG-IV): sequencing the most valuable type-strain genomes for metagenomic binning, comparative biology and taxonomic classification.</title>
        <authorList>
            <person name="Goeker M."/>
        </authorList>
    </citation>
    <scope>NUCLEOTIDE SEQUENCE [LARGE SCALE GENOMIC DNA]</scope>
    <source>
        <strain evidence="1 2">DSM 26438</strain>
    </source>
</reference>